<dbReference type="EMBL" id="CP029190">
    <property type="protein sequence ID" value="QES47234.1"/>
    <property type="molecule type" value="Genomic_DNA"/>
</dbReference>
<dbReference type="Gene3D" id="3.40.50.620">
    <property type="entry name" value="HUPs"/>
    <property type="match status" value="2"/>
</dbReference>
<dbReference type="OrthoDB" id="3871731at2"/>
<name>A0A5P2CWF2_STRVZ</name>
<dbReference type="Pfam" id="PF00582">
    <property type="entry name" value="Usp"/>
    <property type="match status" value="2"/>
</dbReference>
<dbReference type="InterPro" id="IPR006015">
    <property type="entry name" value="Universal_stress_UspA"/>
</dbReference>
<protein>
    <submittedName>
        <fullName evidence="3">Universal stress protein</fullName>
    </submittedName>
</protein>
<evidence type="ECO:0000313" key="3">
    <source>
        <dbReference type="EMBL" id="QES47234.1"/>
    </source>
</evidence>
<gene>
    <name evidence="3" type="ORF">DEJ50_04685</name>
</gene>
<feature type="domain" description="UspA" evidence="2">
    <location>
        <begin position="162"/>
        <end position="304"/>
    </location>
</feature>
<dbReference type="PANTHER" id="PTHR46268:SF6">
    <property type="entry name" value="UNIVERSAL STRESS PROTEIN UP12"/>
    <property type="match status" value="1"/>
</dbReference>
<reference evidence="3 4" key="1">
    <citation type="submission" date="2018-05" db="EMBL/GenBank/DDBJ databases">
        <title>Streptomyces venezuelae.</title>
        <authorList>
            <person name="Kim W."/>
            <person name="Lee N."/>
            <person name="Cho B.-K."/>
        </authorList>
    </citation>
    <scope>NUCLEOTIDE SEQUENCE [LARGE SCALE GENOMIC DNA]</scope>
    <source>
        <strain evidence="3 4">ATCC 21782</strain>
    </source>
</reference>
<dbReference type="RefSeq" id="WP_150206218.1">
    <property type="nucleotide sequence ID" value="NZ_CP029190.1"/>
</dbReference>
<evidence type="ECO:0000256" key="1">
    <source>
        <dbReference type="ARBA" id="ARBA00008791"/>
    </source>
</evidence>
<dbReference type="SUPFAM" id="SSF52402">
    <property type="entry name" value="Adenine nucleotide alpha hydrolases-like"/>
    <property type="match status" value="2"/>
</dbReference>
<evidence type="ECO:0000259" key="2">
    <source>
        <dbReference type="Pfam" id="PF00582"/>
    </source>
</evidence>
<dbReference type="PRINTS" id="PR01438">
    <property type="entry name" value="UNVRSLSTRESS"/>
</dbReference>
<dbReference type="InterPro" id="IPR006016">
    <property type="entry name" value="UspA"/>
</dbReference>
<comment type="similarity">
    <text evidence="1">Belongs to the universal stress protein A family.</text>
</comment>
<evidence type="ECO:0000313" key="4">
    <source>
        <dbReference type="Proteomes" id="UP000325211"/>
    </source>
</evidence>
<dbReference type="PANTHER" id="PTHR46268">
    <property type="entry name" value="STRESS RESPONSE PROTEIN NHAX"/>
    <property type="match status" value="1"/>
</dbReference>
<dbReference type="Proteomes" id="UP000325211">
    <property type="component" value="Chromosome"/>
</dbReference>
<dbReference type="CDD" id="cd00293">
    <property type="entry name" value="USP-like"/>
    <property type="match status" value="1"/>
</dbReference>
<accession>A0A5P2CWF2</accession>
<dbReference type="InterPro" id="IPR014729">
    <property type="entry name" value="Rossmann-like_a/b/a_fold"/>
</dbReference>
<proteinExistence type="inferred from homology"/>
<organism evidence="3 4">
    <name type="scientific">Streptomyces venezuelae</name>
    <dbReference type="NCBI Taxonomy" id="54571"/>
    <lineage>
        <taxon>Bacteria</taxon>
        <taxon>Bacillati</taxon>
        <taxon>Actinomycetota</taxon>
        <taxon>Actinomycetes</taxon>
        <taxon>Kitasatosporales</taxon>
        <taxon>Streptomycetaceae</taxon>
        <taxon>Streptomyces</taxon>
    </lineage>
</organism>
<feature type="domain" description="UspA" evidence="2">
    <location>
        <begin position="10"/>
        <end position="147"/>
    </location>
</feature>
<sequence>MITHGKDDGPIVVAVDGSEHSLKALEWALPVARTAGAEVLIAHVKPDHAQLWQARREAVLGDPAPGGKAPDPVADHVRGVLEGREGLPSIRYASLEGAVPQALNTQAEQARMLVLGSRGRGGFASLLLGSTSRACATTAPCPVVVVPHSARDRREGSEAAGRVVLGLDPSETGDRAIEFAFRQAELFGATLVALTAFADPVAPFPLIGAPMPAAPDQDMAPLLREIGRAQQERLAPLADGHRDVTVESVVGPGDPAGQLVDQSETADLLVVGRHRRRLRKDSLLMGSVANAALLHAECPVAVVPAE</sequence>
<dbReference type="AlphaFoldDB" id="A0A5P2CWF2"/>